<feature type="chain" id="PRO_5016983778" evidence="1">
    <location>
        <begin position="19"/>
        <end position="158"/>
    </location>
</feature>
<feature type="signal peptide" evidence="1">
    <location>
        <begin position="1"/>
        <end position="18"/>
    </location>
</feature>
<dbReference type="Proteomes" id="UP000251692">
    <property type="component" value="Unassembled WGS sequence"/>
</dbReference>
<dbReference type="OrthoDB" id="982482at2"/>
<dbReference type="NCBIfam" id="TIGR03511">
    <property type="entry name" value="GldH_lipo"/>
    <property type="match status" value="1"/>
</dbReference>
<dbReference type="PROSITE" id="PS51257">
    <property type="entry name" value="PROKAR_LIPOPROTEIN"/>
    <property type="match status" value="1"/>
</dbReference>
<keyword evidence="3" id="KW-1185">Reference proteome</keyword>
<dbReference type="Pfam" id="PF14109">
    <property type="entry name" value="GldH_lipo"/>
    <property type="match status" value="1"/>
</dbReference>
<organism evidence="2 3">
    <name type="scientific">Pontibacter arcticus</name>
    <dbReference type="NCBI Taxonomy" id="2080288"/>
    <lineage>
        <taxon>Bacteria</taxon>
        <taxon>Pseudomonadati</taxon>
        <taxon>Bacteroidota</taxon>
        <taxon>Cytophagia</taxon>
        <taxon>Cytophagales</taxon>
        <taxon>Hymenobacteraceae</taxon>
        <taxon>Pontibacter</taxon>
    </lineage>
</organism>
<sequence>MRKSVILLSAILLMLLTACEPGRIYEQNADFESQNWEIDNAPVFSFEITDTTKVYDVYFNVRYNLQYEFYNLYVRHQLTGPDNTMLSAAQHELLLLDAKTGKPLGKGSSDIYDLQVLALKDVKFEKVGKHTLTLTQYMRRDPLPHILAVGIKVTEKSN</sequence>
<keyword evidence="2" id="KW-0449">Lipoprotein</keyword>
<evidence type="ECO:0000256" key="1">
    <source>
        <dbReference type="SAM" id="SignalP"/>
    </source>
</evidence>
<evidence type="ECO:0000313" key="2">
    <source>
        <dbReference type="EMBL" id="RAU83761.1"/>
    </source>
</evidence>
<reference evidence="2 3" key="2">
    <citation type="submission" date="2018-07" db="EMBL/GenBank/DDBJ databases">
        <title>Pontibacter sp. 2b14 genomic sequence and assembly.</title>
        <authorList>
            <person name="Du Z.-J."/>
        </authorList>
    </citation>
    <scope>NUCLEOTIDE SEQUENCE [LARGE SCALE GENOMIC DNA]</scope>
    <source>
        <strain evidence="2 3">2b14</strain>
    </source>
</reference>
<accession>A0A364RHI7</accession>
<dbReference type="EMBL" id="QMDV01000001">
    <property type="protein sequence ID" value="RAU83761.1"/>
    <property type="molecule type" value="Genomic_DNA"/>
</dbReference>
<evidence type="ECO:0000313" key="3">
    <source>
        <dbReference type="Proteomes" id="UP000251692"/>
    </source>
</evidence>
<keyword evidence="1" id="KW-0732">Signal</keyword>
<gene>
    <name evidence="2" type="ORF">DP923_01450</name>
</gene>
<dbReference type="RefSeq" id="WP_112303799.1">
    <property type="nucleotide sequence ID" value="NZ_QMDV01000001.1"/>
</dbReference>
<dbReference type="InterPro" id="IPR020018">
    <property type="entry name" value="Motility-assoc_lipoprot_GldH"/>
</dbReference>
<reference evidence="2 3" key="1">
    <citation type="submission" date="2018-06" db="EMBL/GenBank/DDBJ databases">
        <authorList>
            <person name="Liu Z.-W."/>
        </authorList>
    </citation>
    <scope>NUCLEOTIDE SEQUENCE [LARGE SCALE GENOMIC DNA]</scope>
    <source>
        <strain evidence="2 3">2b14</strain>
    </source>
</reference>
<dbReference type="AlphaFoldDB" id="A0A364RHI7"/>
<name>A0A364RHI7_9BACT</name>
<comment type="caution">
    <text evidence="2">The sequence shown here is derived from an EMBL/GenBank/DDBJ whole genome shotgun (WGS) entry which is preliminary data.</text>
</comment>
<proteinExistence type="predicted"/>
<protein>
    <submittedName>
        <fullName evidence="2">Gliding motility lipoprotein GldH</fullName>
    </submittedName>
</protein>